<dbReference type="Pfam" id="PF01614">
    <property type="entry name" value="IclR_C"/>
    <property type="match status" value="1"/>
</dbReference>
<keyword evidence="3" id="KW-0804">Transcription</keyword>
<reference evidence="6 7" key="1">
    <citation type="submission" date="2018-01" db="EMBL/GenBank/DDBJ databases">
        <title>Halomonas endophytica sp. nov., isolated from storage liquid in the stems of Populus euphratica.</title>
        <authorList>
            <person name="Chen C."/>
        </authorList>
    </citation>
    <scope>NUCLEOTIDE SEQUENCE [LARGE SCALE GENOMIC DNA]</scope>
    <source>
        <strain evidence="6 7">DSM 26881</strain>
    </source>
</reference>
<dbReference type="SUPFAM" id="SSF55781">
    <property type="entry name" value="GAF domain-like"/>
    <property type="match status" value="1"/>
</dbReference>
<evidence type="ECO:0000256" key="2">
    <source>
        <dbReference type="ARBA" id="ARBA00023125"/>
    </source>
</evidence>
<dbReference type="PANTHER" id="PTHR30136">
    <property type="entry name" value="HELIX-TURN-HELIX TRANSCRIPTIONAL REGULATOR, ICLR FAMILY"/>
    <property type="match status" value="1"/>
</dbReference>
<dbReference type="OrthoDB" id="9807558at2"/>
<dbReference type="GO" id="GO:0045892">
    <property type="term" value="P:negative regulation of DNA-templated transcription"/>
    <property type="evidence" value="ECO:0007669"/>
    <property type="project" value="TreeGrafter"/>
</dbReference>
<dbReference type="PANTHER" id="PTHR30136:SF35">
    <property type="entry name" value="HTH-TYPE TRANSCRIPTIONAL REGULATOR RV1719"/>
    <property type="match status" value="1"/>
</dbReference>
<gene>
    <name evidence="6" type="ORF">C1H66_19465</name>
</gene>
<evidence type="ECO:0000259" key="4">
    <source>
        <dbReference type="PROSITE" id="PS51077"/>
    </source>
</evidence>
<evidence type="ECO:0000259" key="5">
    <source>
        <dbReference type="PROSITE" id="PS51078"/>
    </source>
</evidence>
<dbReference type="FunFam" id="1.10.10.10:FF:000056">
    <property type="entry name" value="IclR family transcriptional regulator"/>
    <property type="match status" value="1"/>
</dbReference>
<dbReference type="GO" id="GO:0003700">
    <property type="term" value="F:DNA-binding transcription factor activity"/>
    <property type="evidence" value="ECO:0007669"/>
    <property type="project" value="TreeGrafter"/>
</dbReference>
<keyword evidence="7" id="KW-1185">Reference proteome</keyword>
<feature type="domain" description="IclR-ED" evidence="5">
    <location>
        <begin position="65"/>
        <end position="252"/>
    </location>
</feature>
<dbReference type="Pfam" id="PF09339">
    <property type="entry name" value="HTH_IclR"/>
    <property type="match status" value="1"/>
</dbReference>
<dbReference type="RefSeq" id="WP_102629528.1">
    <property type="nucleotide sequence ID" value="NZ_PDOH01000056.1"/>
</dbReference>
<evidence type="ECO:0000256" key="3">
    <source>
        <dbReference type="ARBA" id="ARBA00023163"/>
    </source>
</evidence>
<keyword evidence="2" id="KW-0238">DNA-binding</keyword>
<accession>A0A2N7TH45</accession>
<dbReference type="PROSITE" id="PS51078">
    <property type="entry name" value="ICLR_ED"/>
    <property type="match status" value="1"/>
</dbReference>
<dbReference type="PROSITE" id="PS51077">
    <property type="entry name" value="HTH_ICLR"/>
    <property type="match status" value="1"/>
</dbReference>
<dbReference type="InterPro" id="IPR050707">
    <property type="entry name" value="HTH_MetabolicPath_Reg"/>
</dbReference>
<dbReference type="SMART" id="SM00346">
    <property type="entry name" value="HTH_ICLR"/>
    <property type="match status" value="1"/>
</dbReference>
<dbReference type="InterPro" id="IPR014757">
    <property type="entry name" value="Tscrpt_reg_IclR_C"/>
</dbReference>
<dbReference type="AlphaFoldDB" id="A0A2N7TH45"/>
<feature type="domain" description="HTH iclR-type" evidence="4">
    <location>
        <begin position="2"/>
        <end position="64"/>
    </location>
</feature>
<name>A0A2N7TH45_9GAMM</name>
<dbReference type="InterPro" id="IPR005471">
    <property type="entry name" value="Tscrpt_reg_IclR_N"/>
</dbReference>
<proteinExistence type="predicted"/>
<dbReference type="InterPro" id="IPR036388">
    <property type="entry name" value="WH-like_DNA-bd_sf"/>
</dbReference>
<dbReference type="Proteomes" id="UP000235346">
    <property type="component" value="Unassembled WGS sequence"/>
</dbReference>
<dbReference type="InterPro" id="IPR036390">
    <property type="entry name" value="WH_DNA-bd_sf"/>
</dbReference>
<dbReference type="EMBL" id="PNRE01000090">
    <property type="protein sequence ID" value="PMR67512.1"/>
    <property type="molecule type" value="Genomic_DNA"/>
</dbReference>
<dbReference type="GO" id="GO:0003677">
    <property type="term" value="F:DNA binding"/>
    <property type="evidence" value="ECO:0007669"/>
    <property type="project" value="UniProtKB-KW"/>
</dbReference>
<dbReference type="SUPFAM" id="SSF46785">
    <property type="entry name" value="Winged helix' DNA-binding domain"/>
    <property type="match status" value="1"/>
</dbReference>
<protein>
    <submittedName>
        <fullName evidence="6">IclR family transcriptional regulator</fullName>
    </submittedName>
</protein>
<evidence type="ECO:0000313" key="7">
    <source>
        <dbReference type="Proteomes" id="UP000235346"/>
    </source>
</evidence>
<dbReference type="Gene3D" id="3.30.450.40">
    <property type="match status" value="1"/>
</dbReference>
<dbReference type="Gene3D" id="1.10.10.10">
    <property type="entry name" value="Winged helix-like DNA-binding domain superfamily/Winged helix DNA-binding domain"/>
    <property type="match status" value="1"/>
</dbReference>
<evidence type="ECO:0000313" key="6">
    <source>
        <dbReference type="EMBL" id="PMR67512.1"/>
    </source>
</evidence>
<keyword evidence="1" id="KW-0805">Transcription regulation</keyword>
<dbReference type="InterPro" id="IPR029016">
    <property type="entry name" value="GAF-like_dom_sf"/>
</dbReference>
<comment type="caution">
    <text evidence="6">The sequence shown here is derived from an EMBL/GenBank/DDBJ whole genome shotgun (WGS) entry which is preliminary data.</text>
</comment>
<organism evidence="6 7">
    <name type="scientific">Halomonas heilongjiangensis</name>
    <dbReference type="NCBI Taxonomy" id="1387883"/>
    <lineage>
        <taxon>Bacteria</taxon>
        <taxon>Pseudomonadati</taxon>
        <taxon>Pseudomonadota</taxon>
        <taxon>Gammaproteobacteria</taxon>
        <taxon>Oceanospirillales</taxon>
        <taxon>Halomonadaceae</taxon>
        <taxon>Halomonas</taxon>
    </lineage>
</organism>
<sequence>MAGVMERTLGILELLAREAEGLPLAVIAERLGMPRSAAHRLLTDLARYGYVRQVRDQGDYMLTTKMVSLGLGFLGEMGILDAAQPLLDRLAERSGELVRLAVVDGRCLTWVAKAQGATRGLRYDPDMGAVAKLSCSSSGLAWLSTLSDEAALELVAEQGFGNVEEYGPNAPTTVTALLESLRKTRERGFSLTLETFAPGMNAIAAPVRRGDQAALGTLSIAGPSIRFTEERMLAMGDTLLNVADELAASTSASSLLRTGRPSTASQL</sequence>
<evidence type="ECO:0000256" key="1">
    <source>
        <dbReference type="ARBA" id="ARBA00023015"/>
    </source>
</evidence>